<dbReference type="Proteomes" id="UP000708208">
    <property type="component" value="Unassembled WGS sequence"/>
</dbReference>
<reference evidence="2" key="1">
    <citation type="submission" date="2021-06" db="EMBL/GenBank/DDBJ databases">
        <authorList>
            <person name="Hodson N. C."/>
            <person name="Mongue J. A."/>
            <person name="Jaron S. K."/>
        </authorList>
    </citation>
    <scope>NUCLEOTIDE SEQUENCE</scope>
</reference>
<dbReference type="OrthoDB" id="20295at2759"/>
<organism evidence="2 3">
    <name type="scientific">Allacma fusca</name>
    <dbReference type="NCBI Taxonomy" id="39272"/>
    <lineage>
        <taxon>Eukaryota</taxon>
        <taxon>Metazoa</taxon>
        <taxon>Ecdysozoa</taxon>
        <taxon>Arthropoda</taxon>
        <taxon>Hexapoda</taxon>
        <taxon>Collembola</taxon>
        <taxon>Symphypleona</taxon>
        <taxon>Sminthuridae</taxon>
        <taxon>Allacma</taxon>
    </lineage>
</organism>
<dbReference type="GO" id="GO:0031625">
    <property type="term" value="F:ubiquitin protein ligase binding"/>
    <property type="evidence" value="ECO:0007669"/>
    <property type="project" value="TreeGrafter"/>
</dbReference>
<protein>
    <recommendedName>
        <fullName evidence="1">RING finger protein 37 N-terminal domain-containing protein</fullName>
    </recommendedName>
</protein>
<sequence length="157" mass="17380">VKIGTEITTRDVELDGNEVTNLLDAGPNASKQLGFFRPKGFLTANFVRPPVTIFLKFPTCVEISHILINPKLGSQTSSAFMLQTETIAWKGVPQKHLVAKEFLLDAIPNSIVFRNPRFAPRPPFSLLANSSCKSNCNNENERIFSLKHPALHILNGP</sequence>
<dbReference type="PANTHER" id="PTHR13492">
    <property type="entry name" value="RING FINGER PROTEIN 37"/>
    <property type="match status" value="1"/>
</dbReference>
<evidence type="ECO:0000313" key="3">
    <source>
        <dbReference type="Proteomes" id="UP000708208"/>
    </source>
</evidence>
<feature type="domain" description="RING finger protein 37 N-terminal" evidence="1">
    <location>
        <begin position="3"/>
        <end position="145"/>
    </location>
</feature>
<comment type="caution">
    <text evidence="2">The sequence shown here is derived from an EMBL/GenBank/DDBJ whole genome shotgun (WGS) entry which is preliminary data.</text>
</comment>
<dbReference type="GO" id="GO:0005634">
    <property type="term" value="C:nucleus"/>
    <property type="evidence" value="ECO:0007669"/>
    <property type="project" value="TreeGrafter"/>
</dbReference>
<name>A0A8J2LBD5_9HEXA</name>
<proteinExistence type="predicted"/>
<dbReference type="AlphaFoldDB" id="A0A8J2LBD5"/>
<dbReference type="GO" id="GO:0000209">
    <property type="term" value="P:protein polyubiquitination"/>
    <property type="evidence" value="ECO:0007669"/>
    <property type="project" value="TreeGrafter"/>
</dbReference>
<dbReference type="InterPro" id="IPR039847">
    <property type="entry name" value="Ubox5"/>
</dbReference>
<dbReference type="EMBL" id="CAJVCH010563812">
    <property type="protein sequence ID" value="CAG7832173.1"/>
    <property type="molecule type" value="Genomic_DNA"/>
</dbReference>
<feature type="non-terminal residue" evidence="2">
    <location>
        <position position="1"/>
    </location>
</feature>
<accession>A0A8J2LBD5</accession>
<gene>
    <name evidence="2" type="ORF">AFUS01_LOCUS41874</name>
</gene>
<evidence type="ECO:0000313" key="2">
    <source>
        <dbReference type="EMBL" id="CAG7832173.1"/>
    </source>
</evidence>
<evidence type="ECO:0000259" key="1">
    <source>
        <dbReference type="Pfam" id="PF19318"/>
    </source>
</evidence>
<keyword evidence="3" id="KW-1185">Reference proteome</keyword>
<dbReference type="InterPro" id="IPR045696">
    <property type="entry name" value="Ubox5_N"/>
</dbReference>
<dbReference type="GO" id="GO:0034450">
    <property type="term" value="F:ubiquitin-ubiquitin ligase activity"/>
    <property type="evidence" value="ECO:0007669"/>
    <property type="project" value="TreeGrafter"/>
</dbReference>
<dbReference type="Pfam" id="PF19318">
    <property type="entry name" value="DUF5918"/>
    <property type="match status" value="1"/>
</dbReference>
<dbReference type="PANTHER" id="PTHR13492:SF2">
    <property type="entry name" value="RING FINGER PROTEIN 37"/>
    <property type="match status" value="1"/>
</dbReference>